<proteinExistence type="predicted"/>
<evidence type="ECO:0000256" key="2">
    <source>
        <dbReference type="ARBA" id="ARBA00022692"/>
    </source>
</evidence>
<evidence type="ECO:0000256" key="6">
    <source>
        <dbReference type="SAM" id="MobiDB-lite"/>
    </source>
</evidence>
<protein>
    <submittedName>
        <fullName evidence="8">Uncharacterized protein</fullName>
    </submittedName>
</protein>
<dbReference type="GO" id="GO:0070072">
    <property type="term" value="P:vacuolar proton-transporting V-type ATPase complex assembly"/>
    <property type="evidence" value="ECO:0007669"/>
    <property type="project" value="InterPro"/>
</dbReference>
<dbReference type="AlphaFoldDB" id="A0A3E2HJS5"/>
<gene>
    <name evidence="8" type="ORF">B7463_g2910</name>
</gene>
<keyword evidence="9" id="KW-1185">Reference proteome</keyword>
<reference evidence="8 9" key="1">
    <citation type="submission" date="2018-05" db="EMBL/GenBank/DDBJ databases">
        <title>Draft genome sequence of Scytalidium lignicola DSM 105466, a ubiquitous saprotrophic fungus.</title>
        <authorList>
            <person name="Buettner E."/>
            <person name="Gebauer A.M."/>
            <person name="Hofrichter M."/>
            <person name="Liers C."/>
            <person name="Kellner H."/>
        </authorList>
    </citation>
    <scope>NUCLEOTIDE SEQUENCE [LARGE SCALE GENOMIC DNA]</scope>
    <source>
        <strain evidence="8 9">DSM 105466</strain>
    </source>
</reference>
<dbReference type="EMBL" id="NCSJ02000035">
    <property type="protein sequence ID" value="RFU33483.1"/>
    <property type="molecule type" value="Genomic_DNA"/>
</dbReference>
<feature type="region of interest" description="Disordered" evidence="6">
    <location>
        <begin position="280"/>
        <end position="320"/>
    </location>
</feature>
<keyword evidence="2 7" id="KW-0812">Transmembrane</keyword>
<organism evidence="8 9">
    <name type="scientific">Scytalidium lignicola</name>
    <name type="common">Hyphomycete</name>
    <dbReference type="NCBI Taxonomy" id="5539"/>
    <lineage>
        <taxon>Eukaryota</taxon>
        <taxon>Fungi</taxon>
        <taxon>Dikarya</taxon>
        <taxon>Ascomycota</taxon>
        <taxon>Pezizomycotina</taxon>
        <taxon>Leotiomycetes</taxon>
        <taxon>Leotiomycetes incertae sedis</taxon>
        <taxon>Scytalidium</taxon>
    </lineage>
</organism>
<name>A0A3E2HJS5_SCYLI</name>
<feature type="non-terminal residue" evidence="8">
    <location>
        <position position="320"/>
    </location>
</feature>
<dbReference type="GO" id="GO:0005789">
    <property type="term" value="C:endoplasmic reticulum membrane"/>
    <property type="evidence" value="ECO:0007669"/>
    <property type="project" value="UniProtKB-SubCell"/>
</dbReference>
<evidence type="ECO:0000256" key="4">
    <source>
        <dbReference type="ARBA" id="ARBA00022989"/>
    </source>
</evidence>
<evidence type="ECO:0000256" key="5">
    <source>
        <dbReference type="ARBA" id="ARBA00023136"/>
    </source>
</evidence>
<sequence length="320" mass="34789">MVLLTMTPLMVEALEKLQAINKSQNVAFSEIETSIEGAANQESSKDNNEEIAAETCREEQNSKDIAYSKEPSLSNLALGNPISHSQVIDIWRELKATTSLSSTYTLEALLQGSNIYIPPPPPKPEPTSEYKALMARLRAEEEARTYEKMTTSSFPSNSSFPSSSPFPNSKPSLHPAFATPIPAADLGDSDLMYADINRQLTTILNILISIACCAVAIWIAARWWSTPARLALSMSGSLLVGVAEVVVFGGYLRRVGEAKEKEKERGMKEVREVVGRWVVGGDNGKVVGDDDDNDGDGVLIGEKKEQEGGLDGGNNARKRK</sequence>
<dbReference type="OrthoDB" id="19981at2759"/>
<feature type="transmembrane region" description="Helical" evidence="7">
    <location>
        <begin position="202"/>
        <end position="224"/>
    </location>
</feature>
<comment type="caution">
    <text evidence="8">The sequence shown here is derived from an EMBL/GenBank/DDBJ whole genome shotgun (WGS) entry which is preliminary data.</text>
</comment>
<evidence type="ECO:0000256" key="7">
    <source>
        <dbReference type="SAM" id="Phobius"/>
    </source>
</evidence>
<evidence type="ECO:0000256" key="1">
    <source>
        <dbReference type="ARBA" id="ARBA00004477"/>
    </source>
</evidence>
<dbReference type="InterPro" id="IPR021013">
    <property type="entry name" value="ATPase_Vma12"/>
</dbReference>
<dbReference type="PANTHER" id="PTHR31394:SF1">
    <property type="entry name" value="TRANSMEMBRANE PROTEIN 199"/>
    <property type="match status" value="1"/>
</dbReference>
<feature type="non-terminal residue" evidence="8">
    <location>
        <position position="1"/>
    </location>
</feature>
<evidence type="ECO:0000256" key="3">
    <source>
        <dbReference type="ARBA" id="ARBA00022824"/>
    </source>
</evidence>
<keyword evidence="4 7" id="KW-1133">Transmembrane helix</keyword>
<dbReference type="Proteomes" id="UP000258309">
    <property type="component" value="Unassembled WGS sequence"/>
</dbReference>
<accession>A0A3E2HJS5</accession>
<dbReference type="PANTHER" id="PTHR31394">
    <property type="entry name" value="TRANSMEMBRANE PROTEIN 199"/>
    <property type="match status" value="1"/>
</dbReference>
<comment type="subcellular location">
    <subcellularLocation>
        <location evidence="1">Endoplasmic reticulum membrane</location>
        <topology evidence="1">Multi-pass membrane protein</topology>
    </subcellularLocation>
</comment>
<evidence type="ECO:0000313" key="9">
    <source>
        <dbReference type="Proteomes" id="UP000258309"/>
    </source>
</evidence>
<keyword evidence="3" id="KW-0256">Endoplasmic reticulum</keyword>
<feature type="transmembrane region" description="Helical" evidence="7">
    <location>
        <begin position="230"/>
        <end position="252"/>
    </location>
</feature>
<dbReference type="OMA" id="FSVYWAL"/>
<dbReference type="Pfam" id="PF11712">
    <property type="entry name" value="Vma12"/>
    <property type="match status" value="1"/>
</dbReference>
<evidence type="ECO:0000313" key="8">
    <source>
        <dbReference type="EMBL" id="RFU33483.1"/>
    </source>
</evidence>
<keyword evidence="5 7" id="KW-0472">Membrane</keyword>